<dbReference type="InterPro" id="IPR024077">
    <property type="entry name" value="Neurolysin/TOP_dom2"/>
</dbReference>
<evidence type="ECO:0000256" key="3">
    <source>
        <dbReference type="ARBA" id="ARBA00022723"/>
    </source>
</evidence>
<evidence type="ECO:0000259" key="11">
    <source>
        <dbReference type="Pfam" id="PF19310"/>
    </source>
</evidence>
<evidence type="ECO:0000256" key="6">
    <source>
        <dbReference type="ARBA" id="ARBA00023049"/>
    </source>
</evidence>
<comment type="catalytic activity">
    <reaction evidence="7">
        <text>Hydrolysis of oligopeptides, with broad specificity. Gly or Ala commonly occur as P1 or P1' residues, but more distant residues are also important, as is shown by the fact that Z-Gly-Pro-Gly-|-Gly-Pro-Ala is cleaved, but not Z-(Gly)(5).</text>
        <dbReference type="EC" id="3.4.24.70"/>
    </reaction>
</comment>
<protein>
    <recommendedName>
        <fullName evidence="8">oligopeptidase A</fullName>
        <ecNumber evidence="8">3.4.24.70</ecNumber>
    </recommendedName>
</protein>
<reference evidence="12 13" key="1">
    <citation type="submission" date="2006-11" db="EMBL/GenBank/DDBJ databases">
        <authorList>
            <person name="Giovannoni S."/>
            <person name="Vergin K."/>
            <person name="Ferriera S."/>
            <person name="Johnson J."/>
            <person name="Kravitz S."/>
            <person name="Beeson K."/>
            <person name="Sutton G."/>
            <person name="Rogers Y.-H."/>
            <person name="Friedman R."/>
            <person name="Frazier M."/>
            <person name="Venter J.C."/>
        </authorList>
    </citation>
    <scope>NUCLEOTIDE SEQUENCE [LARGE SCALE GENOMIC DNA]</scope>
    <source>
        <strain evidence="12 13">HTCC2181</strain>
    </source>
</reference>
<dbReference type="GO" id="GO:0005829">
    <property type="term" value="C:cytosol"/>
    <property type="evidence" value="ECO:0007669"/>
    <property type="project" value="UniProtKB-ARBA"/>
</dbReference>
<sequence>MRKEYNNNLEKISLYYSELGQNSKIFNGFTILKEKNHYQRLHTIQKKIVDDEIIGFMLGGVGLTPKKQEKFKEIKASLSKLSAKFEENLLDSVNSFNLHIASKDLLAGIPADVLKSAQLLAASVNKKGWVFTLDFPSYIPLMQYADNRKLREDMYYAYSTKASELSNKKLDNTAQINAILKLKLQLAKLLGFKDYASMSLTTKMAKSSDEIVKFLNNLAKKAKPFAVKDMKELVTIGNRYNIDKIEAWDIAYLSEKIKMEKFDFSDLEVKNYFPKPKVLNGLFKVVFKLYGIKVIKAKANVWHKDVEFYEIYNKKNKLIGQFYLDLYARKNKRGGAWMDEALSKSTFNGFDTIPAAYLTCNFSSPSRGRAAYFTHDEVITLFHEFGHGLHHLLTDITHYSVAGIKGVEWDAVELPSQFMENFCWEWAVIKDMTEHVDTKKSIPRALFNKMIEAKSFQSGLQTLRQVEFAMFDILLHSSYNPSTGKFLQLLDEVRDLVAVARPPNWNRFPHSFSHIFAGGYAAGYYSYKWAEVLSADVYSFFEESGIFSKRIGNKFKNEILGRGGSRPAIESFEAFRGRKPKIDALLKHSGLSN</sequence>
<evidence type="ECO:0000259" key="10">
    <source>
        <dbReference type="Pfam" id="PF01432"/>
    </source>
</evidence>
<dbReference type="FunFam" id="3.40.390.10:FF:000009">
    <property type="entry name" value="Oligopeptidase A"/>
    <property type="match status" value="1"/>
</dbReference>
<proteinExistence type="inferred from homology"/>
<dbReference type="Gene3D" id="3.40.390.10">
    <property type="entry name" value="Collagenase (Catalytic Domain)"/>
    <property type="match status" value="1"/>
</dbReference>
<dbReference type="Proteomes" id="UP000054262">
    <property type="component" value="Unassembled WGS sequence"/>
</dbReference>
<dbReference type="InterPro" id="IPR001567">
    <property type="entry name" value="Pept_M3A_M3B_dom"/>
</dbReference>
<evidence type="ECO:0000256" key="5">
    <source>
        <dbReference type="ARBA" id="ARBA00022833"/>
    </source>
</evidence>
<dbReference type="SUPFAM" id="SSF55486">
    <property type="entry name" value="Metalloproteases ('zincins'), catalytic domain"/>
    <property type="match status" value="1"/>
</dbReference>
<dbReference type="Pfam" id="PF01432">
    <property type="entry name" value="Peptidase_M3"/>
    <property type="match status" value="1"/>
</dbReference>
<dbReference type="Pfam" id="PF19310">
    <property type="entry name" value="TOP_N"/>
    <property type="match status" value="1"/>
</dbReference>
<dbReference type="PANTHER" id="PTHR43660">
    <property type="entry name" value="DIPEPTIDYL CARBOXYPEPTIDASE"/>
    <property type="match status" value="1"/>
</dbReference>
<dbReference type="InterPro" id="IPR024079">
    <property type="entry name" value="MetalloPept_cat_dom_sf"/>
</dbReference>
<dbReference type="CDD" id="cd06456">
    <property type="entry name" value="M3A_DCP"/>
    <property type="match status" value="1"/>
</dbReference>
<dbReference type="GO" id="GO:0004222">
    <property type="term" value="F:metalloendopeptidase activity"/>
    <property type="evidence" value="ECO:0007669"/>
    <property type="project" value="UniProtKB-EC"/>
</dbReference>
<evidence type="ECO:0000256" key="1">
    <source>
        <dbReference type="ARBA" id="ARBA00006040"/>
    </source>
</evidence>
<dbReference type="InterPro" id="IPR045666">
    <property type="entry name" value="OpdA_N"/>
</dbReference>
<dbReference type="InterPro" id="IPR034005">
    <property type="entry name" value="M3A_DCP"/>
</dbReference>
<gene>
    <name evidence="12" type="ORF">MB2181_00440</name>
</gene>
<dbReference type="PANTHER" id="PTHR43660:SF1">
    <property type="entry name" value="DIPEPTIDYL CARBOXYPEPTIDASE"/>
    <property type="match status" value="1"/>
</dbReference>
<feature type="domain" description="Peptidase M3A/M3B catalytic" evidence="10">
    <location>
        <begin position="141"/>
        <end position="590"/>
    </location>
</feature>
<dbReference type="EMBL" id="AAUX01000001">
    <property type="protein sequence ID" value="EAV46495.1"/>
    <property type="molecule type" value="Genomic_DNA"/>
</dbReference>
<comment type="cofactor">
    <cofactor evidence="9">
        <name>Zn(2+)</name>
        <dbReference type="ChEBI" id="CHEBI:29105"/>
    </cofactor>
    <text evidence="9">Binds 1 zinc ion.</text>
</comment>
<keyword evidence="5 9" id="KW-0862">Zinc</keyword>
<evidence type="ECO:0000256" key="8">
    <source>
        <dbReference type="ARBA" id="ARBA00026100"/>
    </source>
</evidence>
<name>A0P4N5_9PROT</name>
<organism evidence="12 13">
    <name type="scientific">Methylophilales bacterium HTCC2181</name>
    <dbReference type="NCBI Taxonomy" id="383631"/>
    <lineage>
        <taxon>Bacteria</taxon>
        <taxon>Pseudomonadati</taxon>
        <taxon>Pseudomonadota</taxon>
        <taxon>Betaproteobacteria</taxon>
        <taxon>Nitrosomonadales</taxon>
        <taxon>OM43 clade</taxon>
    </lineage>
</organism>
<keyword evidence="6 9" id="KW-0482">Metalloprotease</keyword>
<keyword evidence="13" id="KW-1185">Reference proteome</keyword>
<keyword evidence="2 9" id="KW-0645">Protease</keyword>
<accession>A0P4N5</accession>
<evidence type="ECO:0000313" key="13">
    <source>
        <dbReference type="Proteomes" id="UP000054262"/>
    </source>
</evidence>
<dbReference type="AlphaFoldDB" id="A0P4N5"/>
<dbReference type="EC" id="3.4.24.70" evidence="8"/>
<dbReference type="InterPro" id="IPR045090">
    <property type="entry name" value="Pept_M3A_M3B"/>
</dbReference>
<comment type="caution">
    <text evidence="12">The sequence shown here is derived from an EMBL/GenBank/DDBJ whole genome shotgun (WGS) entry which is preliminary data.</text>
</comment>
<dbReference type="Gene3D" id="1.10.1370.10">
    <property type="entry name" value="Neurolysin, domain 3"/>
    <property type="match status" value="1"/>
</dbReference>
<dbReference type="GO" id="GO:0006508">
    <property type="term" value="P:proteolysis"/>
    <property type="evidence" value="ECO:0007669"/>
    <property type="project" value="UniProtKB-KW"/>
</dbReference>
<evidence type="ECO:0000256" key="2">
    <source>
        <dbReference type="ARBA" id="ARBA00022670"/>
    </source>
</evidence>
<evidence type="ECO:0000313" key="12">
    <source>
        <dbReference type="EMBL" id="EAV46495.1"/>
    </source>
</evidence>
<keyword evidence="3 9" id="KW-0479">Metal-binding</keyword>
<evidence type="ECO:0000256" key="9">
    <source>
        <dbReference type="RuleBase" id="RU003435"/>
    </source>
</evidence>
<feature type="domain" description="Oligopeptidase A N-terminal" evidence="11">
    <location>
        <begin position="7"/>
        <end position="67"/>
    </location>
</feature>
<evidence type="ECO:0000256" key="7">
    <source>
        <dbReference type="ARBA" id="ARBA00024603"/>
    </source>
</evidence>
<dbReference type="GO" id="GO:0046872">
    <property type="term" value="F:metal ion binding"/>
    <property type="evidence" value="ECO:0007669"/>
    <property type="project" value="UniProtKB-UniRule"/>
</dbReference>
<keyword evidence="4 9" id="KW-0378">Hydrolase</keyword>
<comment type="similarity">
    <text evidence="1 9">Belongs to the peptidase M3 family.</text>
</comment>
<evidence type="ECO:0000256" key="4">
    <source>
        <dbReference type="ARBA" id="ARBA00022801"/>
    </source>
</evidence>